<name>A0A6N8TXG9_9STAP</name>
<dbReference type="Proteomes" id="UP000436284">
    <property type="component" value="Unassembled WGS sequence"/>
</dbReference>
<dbReference type="RefSeq" id="WP_160653612.1">
    <property type="nucleotide sequence ID" value="NZ_JBHRWU010000001.1"/>
</dbReference>
<evidence type="ECO:0000313" key="2">
    <source>
        <dbReference type="Proteomes" id="UP000436284"/>
    </source>
</evidence>
<dbReference type="EMBL" id="WUUK01000002">
    <property type="protein sequence ID" value="MXQ50614.1"/>
    <property type="molecule type" value="Genomic_DNA"/>
</dbReference>
<organism evidence="1 2">
    <name type="scientific">Salinicoccus hispanicus</name>
    <dbReference type="NCBI Taxonomy" id="157225"/>
    <lineage>
        <taxon>Bacteria</taxon>
        <taxon>Bacillati</taxon>
        <taxon>Bacillota</taxon>
        <taxon>Bacilli</taxon>
        <taxon>Bacillales</taxon>
        <taxon>Staphylococcaceae</taxon>
        <taxon>Salinicoccus</taxon>
    </lineage>
</organism>
<gene>
    <name evidence="1" type="ORF">GQ671_04960</name>
</gene>
<evidence type="ECO:0000313" key="1">
    <source>
        <dbReference type="EMBL" id="MXQ50614.1"/>
    </source>
</evidence>
<dbReference type="Pfam" id="PF14196">
    <property type="entry name" value="ATC_hydrolase"/>
    <property type="match status" value="1"/>
</dbReference>
<accession>A0A6N8TXG9</accession>
<sequence>MSQENLMMKALSMDMITAKMFNELHLSSIEEYGEEEGRRLVGDGLRAFGLKDGEVLAKKATAEGENHFIYEYLPQVVGGEEKYAELTAFARFSKMFAQISKQIVDKYGEPGEDVVRRAVERFGKKRGQGIAQRARTNGLENTPENYLNNYDMARSELFEVDTVPGNGEFEQTFTYCPLGQQWADDGTGEYGILYCQMIDPSLAKGYNKNFEVVHDEFVLREGQCHFHFKMNEEK</sequence>
<proteinExistence type="predicted"/>
<comment type="caution">
    <text evidence="1">The sequence shown here is derived from an EMBL/GenBank/DDBJ whole genome shotgun (WGS) entry which is preliminary data.</text>
</comment>
<dbReference type="AlphaFoldDB" id="A0A6N8TXG9"/>
<dbReference type="InterPro" id="IPR026002">
    <property type="entry name" value="ATC_hydrolase-like"/>
</dbReference>
<dbReference type="OrthoDB" id="1858124at2"/>
<protein>
    <recommendedName>
        <fullName evidence="3">L-2-amino-thiazoline-4-carboxylic acid hydrolase</fullName>
    </recommendedName>
</protein>
<reference evidence="1 2" key="1">
    <citation type="submission" date="2019-12" db="EMBL/GenBank/DDBJ databases">
        <title>Salinicoccus cyprini sp. nov., isolated from gastro-intestinal tract of mirror carp, Cyprinus carpio var. specularis, collected from Gobind Sagar Reservoir, Himachal Pradesh, India.</title>
        <authorList>
            <person name="Talwar C."/>
            <person name="Singh A.K."/>
            <person name="Lal R."/>
            <person name="Negi R.K."/>
        </authorList>
    </citation>
    <scope>NUCLEOTIDE SEQUENCE [LARGE SCALE GENOMIC DNA]</scope>
    <source>
        <strain evidence="1 2">J-82</strain>
    </source>
</reference>
<keyword evidence="2" id="KW-1185">Reference proteome</keyword>
<evidence type="ECO:0008006" key="3">
    <source>
        <dbReference type="Google" id="ProtNLM"/>
    </source>
</evidence>